<evidence type="ECO:0000259" key="5">
    <source>
        <dbReference type="PROSITE" id="PS50016"/>
    </source>
</evidence>
<dbReference type="SUPFAM" id="SSF57903">
    <property type="entry name" value="FYVE/PHD zinc finger"/>
    <property type="match status" value="1"/>
</dbReference>
<keyword evidence="1" id="KW-0479">Metal-binding</keyword>
<dbReference type="Gene3D" id="2.60.120.650">
    <property type="entry name" value="Cupin"/>
    <property type="match status" value="1"/>
</dbReference>
<evidence type="ECO:0000256" key="4">
    <source>
        <dbReference type="PROSITE-ProRule" id="PRU00146"/>
    </source>
</evidence>
<feature type="domain" description="PHD-type" evidence="5">
    <location>
        <begin position="17"/>
        <end position="77"/>
    </location>
</feature>
<gene>
    <name evidence="6" type="ORF">BJ684DRAFT_7526</name>
</gene>
<dbReference type="OrthoDB" id="436852at2759"/>
<reference evidence="7" key="1">
    <citation type="journal article" date="2018" name="Nat. Microbiol.">
        <title>Leveraging single-cell genomics to expand the fungal tree of life.</title>
        <authorList>
            <person name="Ahrendt S.R."/>
            <person name="Quandt C.A."/>
            <person name="Ciobanu D."/>
            <person name="Clum A."/>
            <person name="Salamov A."/>
            <person name="Andreopoulos B."/>
            <person name="Cheng J.F."/>
            <person name="Woyke T."/>
            <person name="Pelin A."/>
            <person name="Henrissat B."/>
            <person name="Reynolds N.K."/>
            <person name="Benny G.L."/>
            <person name="Smith M.E."/>
            <person name="James T.Y."/>
            <person name="Grigoriev I.V."/>
        </authorList>
    </citation>
    <scope>NUCLEOTIDE SEQUENCE [LARGE SCALE GENOMIC DNA]</scope>
</reference>
<dbReference type="AlphaFoldDB" id="A0A4P9Y7P1"/>
<dbReference type="Proteomes" id="UP000267251">
    <property type="component" value="Unassembled WGS sequence"/>
</dbReference>
<organism evidence="6 7">
    <name type="scientific">Piptocephalis cylindrospora</name>
    <dbReference type="NCBI Taxonomy" id="1907219"/>
    <lineage>
        <taxon>Eukaryota</taxon>
        <taxon>Fungi</taxon>
        <taxon>Fungi incertae sedis</taxon>
        <taxon>Zoopagomycota</taxon>
        <taxon>Zoopagomycotina</taxon>
        <taxon>Zoopagomycetes</taxon>
        <taxon>Zoopagales</taxon>
        <taxon>Piptocephalidaceae</taxon>
        <taxon>Piptocephalis</taxon>
    </lineage>
</organism>
<keyword evidence="7" id="KW-1185">Reference proteome</keyword>
<dbReference type="InterPro" id="IPR001965">
    <property type="entry name" value="Znf_PHD"/>
</dbReference>
<dbReference type="InterPro" id="IPR019786">
    <property type="entry name" value="Zinc_finger_PHD-type_CS"/>
</dbReference>
<keyword evidence="2 4" id="KW-0863">Zinc-finger</keyword>
<evidence type="ECO:0000256" key="1">
    <source>
        <dbReference type="ARBA" id="ARBA00022723"/>
    </source>
</evidence>
<dbReference type="PROSITE" id="PS01359">
    <property type="entry name" value="ZF_PHD_1"/>
    <property type="match status" value="1"/>
</dbReference>
<evidence type="ECO:0000256" key="2">
    <source>
        <dbReference type="ARBA" id="ARBA00022771"/>
    </source>
</evidence>
<evidence type="ECO:0000313" key="6">
    <source>
        <dbReference type="EMBL" id="RKP15108.1"/>
    </source>
</evidence>
<dbReference type="SMART" id="SM00249">
    <property type="entry name" value="PHD"/>
    <property type="match status" value="1"/>
</dbReference>
<dbReference type="PROSITE" id="PS50016">
    <property type="entry name" value="ZF_PHD_2"/>
    <property type="match status" value="1"/>
</dbReference>
<dbReference type="InterPro" id="IPR011011">
    <property type="entry name" value="Znf_FYVE_PHD"/>
</dbReference>
<evidence type="ECO:0000313" key="7">
    <source>
        <dbReference type="Proteomes" id="UP000267251"/>
    </source>
</evidence>
<name>A0A4P9Y7P1_9FUNG</name>
<protein>
    <recommendedName>
        <fullName evidence="5">PHD-type domain-containing protein</fullName>
    </recommendedName>
</protein>
<dbReference type="CDD" id="cd15517">
    <property type="entry name" value="PHD_TCF19_like"/>
    <property type="match status" value="1"/>
</dbReference>
<accession>A0A4P9Y7P1</accession>
<keyword evidence="3" id="KW-0862">Zinc</keyword>
<dbReference type="EMBL" id="KZ987757">
    <property type="protein sequence ID" value="RKP15108.1"/>
    <property type="molecule type" value="Genomic_DNA"/>
</dbReference>
<evidence type="ECO:0000256" key="3">
    <source>
        <dbReference type="ARBA" id="ARBA00022833"/>
    </source>
</evidence>
<dbReference type="GO" id="GO:0008270">
    <property type="term" value="F:zinc ion binding"/>
    <property type="evidence" value="ECO:0007669"/>
    <property type="project" value="UniProtKB-KW"/>
</dbReference>
<dbReference type="Pfam" id="PF00628">
    <property type="entry name" value="PHD"/>
    <property type="match status" value="1"/>
</dbReference>
<sequence>MSTKRARTTTKTIAAEPLRCPACPVASDISARKGNGPTDVWMQCDGCDEWYHCDCINVPAQEVDTYDRWHCPDCLPSRGPSTCTYSIL</sequence>
<dbReference type="InterPro" id="IPR019787">
    <property type="entry name" value="Znf_PHD-finger"/>
</dbReference>
<proteinExistence type="predicted"/>